<sequence>MAATSPQYVQRREPLHQGPSRQIPPNNKLSIWREKALTASRTNMDIDANTQEETTPKPAPTPAEKEPITSTISGPPGTLLLMGPTEGVDHNEEMPPHGRSENKTTSGKKRGRPARLQ</sequence>
<name>A0A8X7QUX8_BRACI</name>
<proteinExistence type="predicted"/>
<feature type="compositionally biased region" description="Basic residues" evidence="1">
    <location>
        <begin position="106"/>
        <end position="117"/>
    </location>
</feature>
<evidence type="ECO:0000313" key="2">
    <source>
        <dbReference type="EMBL" id="KAG2277115.1"/>
    </source>
</evidence>
<comment type="caution">
    <text evidence="2">The sequence shown here is derived from an EMBL/GenBank/DDBJ whole genome shotgun (WGS) entry which is preliminary data.</text>
</comment>
<feature type="compositionally biased region" description="Basic and acidic residues" evidence="1">
    <location>
        <begin position="87"/>
        <end position="102"/>
    </location>
</feature>
<keyword evidence="3" id="KW-1185">Reference proteome</keyword>
<protein>
    <submittedName>
        <fullName evidence="2">Uncharacterized protein</fullName>
    </submittedName>
</protein>
<feature type="compositionally biased region" description="Polar residues" evidence="1">
    <location>
        <begin position="39"/>
        <end position="51"/>
    </location>
</feature>
<dbReference type="Proteomes" id="UP000886595">
    <property type="component" value="Unassembled WGS sequence"/>
</dbReference>
<organism evidence="2 3">
    <name type="scientific">Brassica carinata</name>
    <name type="common">Ethiopian mustard</name>
    <name type="synonym">Abyssinian cabbage</name>
    <dbReference type="NCBI Taxonomy" id="52824"/>
    <lineage>
        <taxon>Eukaryota</taxon>
        <taxon>Viridiplantae</taxon>
        <taxon>Streptophyta</taxon>
        <taxon>Embryophyta</taxon>
        <taxon>Tracheophyta</taxon>
        <taxon>Spermatophyta</taxon>
        <taxon>Magnoliopsida</taxon>
        <taxon>eudicotyledons</taxon>
        <taxon>Gunneridae</taxon>
        <taxon>Pentapetalae</taxon>
        <taxon>rosids</taxon>
        <taxon>malvids</taxon>
        <taxon>Brassicales</taxon>
        <taxon>Brassicaceae</taxon>
        <taxon>Brassiceae</taxon>
        <taxon>Brassica</taxon>
    </lineage>
</organism>
<evidence type="ECO:0000313" key="3">
    <source>
        <dbReference type="Proteomes" id="UP000886595"/>
    </source>
</evidence>
<gene>
    <name evidence="2" type="ORF">Bca52824_059670</name>
</gene>
<dbReference type="EMBL" id="JAAMPC010000012">
    <property type="protein sequence ID" value="KAG2277115.1"/>
    <property type="molecule type" value="Genomic_DNA"/>
</dbReference>
<reference evidence="2 3" key="1">
    <citation type="submission" date="2020-02" db="EMBL/GenBank/DDBJ databases">
        <authorList>
            <person name="Ma Q."/>
            <person name="Huang Y."/>
            <person name="Song X."/>
            <person name="Pei D."/>
        </authorList>
    </citation>
    <scope>NUCLEOTIDE SEQUENCE [LARGE SCALE GENOMIC DNA]</scope>
    <source>
        <strain evidence="2">Sxm20200214</strain>
        <tissue evidence="2">Leaf</tissue>
    </source>
</reference>
<evidence type="ECO:0000256" key="1">
    <source>
        <dbReference type="SAM" id="MobiDB-lite"/>
    </source>
</evidence>
<feature type="region of interest" description="Disordered" evidence="1">
    <location>
        <begin position="1"/>
        <end position="117"/>
    </location>
</feature>
<feature type="compositionally biased region" description="Polar residues" evidence="1">
    <location>
        <begin position="19"/>
        <end position="29"/>
    </location>
</feature>
<accession>A0A8X7QUX8</accession>
<dbReference type="AlphaFoldDB" id="A0A8X7QUX8"/>